<gene>
    <name evidence="1" type="ORF">EDD80_11075</name>
</gene>
<name>A0A4R3KN67_9SPHI</name>
<reference evidence="1 2" key="1">
    <citation type="submission" date="2019-03" db="EMBL/GenBank/DDBJ databases">
        <title>Genomic Encyclopedia of Type Strains, Phase IV (KMG-IV): sequencing the most valuable type-strain genomes for metagenomic binning, comparative biology and taxonomic classification.</title>
        <authorList>
            <person name="Goeker M."/>
        </authorList>
    </citation>
    <scope>NUCLEOTIDE SEQUENCE [LARGE SCALE GENOMIC DNA]</scope>
    <source>
        <strain evidence="1 2">DSM 21100</strain>
    </source>
</reference>
<dbReference type="RefSeq" id="WP_132129995.1">
    <property type="nucleotide sequence ID" value="NZ_CP042432.1"/>
</dbReference>
<dbReference type="AlphaFoldDB" id="A0A4R3KN67"/>
<dbReference type="Pfam" id="PF20562">
    <property type="entry name" value="DUF6772"/>
    <property type="match status" value="1"/>
</dbReference>
<evidence type="ECO:0000313" key="1">
    <source>
        <dbReference type="EMBL" id="TCS85877.1"/>
    </source>
</evidence>
<protein>
    <submittedName>
        <fullName evidence="1">Uncharacterized protein</fullName>
    </submittedName>
</protein>
<organism evidence="1 2">
    <name type="scientific">Anseongella ginsenosidimutans</name>
    <dbReference type="NCBI Taxonomy" id="496056"/>
    <lineage>
        <taxon>Bacteria</taxon>
        <taxon>Pseudomonadati</taxon>
        <taxon>Bacteroidota</taxon>
        <taxon>Sphingobacteriia</taxon>
        <taxon>Sphingobacteriales</taxon>
        <taxon>Sphingobacteriaceae</taxon>
        <taxon>Anseongella</taxon>
    </lineage>
</organism>
<proteinExistence type="predicted"/>
<dbReference type="InterPro" id="IPR046663">
    <property type="entry name" value="DUF6772"/>
</dbReference>
<dbReference type="EMBL" id="SMAD01000010">
    <property type="protein sequence ID" value="TCS85877.1"/>
    <property type="molecule type" value="Genomic_DNA"/>
</dbReference>
<accession>A0A4R3KN67</accession>
<evidence type="ECO:0000313" key="2">
    <source>
        <dbReference type="Proteomes" id="UP000295807"/>
    </source>
</evidence>
<dbReference type="OrthoDB" id="1030000at2"/>
<keyword evidence="2" id="KW-1185">Reference proteome</keyword>
<sequence length="308" mass="35543">MERTLTYDGGLAKYQPLRHIICYDDFDRGPSGWLNLMPNYTLENFGVRKSIVEKTQWGPIMLSSATFRFPGTHGSMNGTYSLKLATRPTAWKYEGPPAPGSVSHAIKRLTTHRKPGLLQFEMWYAYKPEQDRIGLSEKDIRAFGICFDMQDAKARNFVGVRYVNSVNGEMKKEWQYMQAADVSDEEWAYDTSGDWCKRGIDPIWYGKRYPDGATDGFKFVPGGRQELCYNESDDKINWLYLRLLYDTAKKQYVEFQSKDQVFDLRGKSPSDTPPYARIEGLLNPVIWVETDTDRRAFLFVDSVVISME</sequence>
<dbReference type="Proteomes" id="UP000295807">
    <property type="component" value="Unassembled WGS sequence"/>
</dbReference>
<comment type="caution">
    <text evidence="1">The sequence shown here is derived from an EMBL/GenBank/DDBJ whole genome shotgun (WGS) entry which is preliminary data.</text>
</comment>